<evidence type="ECO:0000313" key="2">
    <source>
        <dbReference type="Proteomes" id="UP000515591"/>
    </source>
</evidence>
<gene>
    <name evidence="1" type="ORF">WP8S17C03_30510</name>
</gene>
<name>A0A6S5RQ91_9GAMM</name>
<evidence type="ECO:0000313" key="1">
    <source>
        <dbReference type="EMBL" id="BBT17002.1"/>
    </source>
</evidence>
<accession>A0A6S5RQ91</accession>
<sequence>MAYATREQFISLYGLDAVRVVADRDQDGQPDDQVIDDALANAAGEIDSYVGVLHRLPLQVVPPALARVCGDIAMYRLSQDGALTEDKRKRYEDAVSFLRRVADGSASLGQPTPPDESSGLAYFEAQPARFRRLL</sequence>
<reference evidence="1 2" key="1">
    <citation type="submission" date="2019-12" db="EMBL/GenBank/DDBJ databases">
        <title>complete genome sequences of Pseudomonas otitidis str. WP8-S17-CRE-03 isolated from wastewater treatment plant effluent.</title>
        <authorList>
            <person name="Sekizuka T."/>
            <person name="Itokawa K."/>
            <person name="Yatsu K."/>
            <person name="Inamine Y."/>
            <person name="Kuroda M."/>
        </authorList>
    </citation>
    <scope>NUCLEOTIDE SEQUENCE [LARGE SCALE GENOMIC DNA]</scope>
    <source>
        <strain evidence="1 2">WP8-S17-CRE-03</strain>
    </source>
</reference>
<dbReference type="EMBL" id="AP022213">
    <property type="protein sequence ID" value="BBT17002.1"/>
    <property type="molecule type" value="Genomic_DNA"/>
</dbReference>
<dbReference type="AlphaFoldDB" id="A0A6S5RQ91"/>
<dbReference type="RefSeq" id="WP_182850157.1">
    <property type="nucleotide sequence ID" value="NZ_AP022213.1"/>
</dbReference>
<dbReference type="InterPro" id="IPR009752">
    <property type="entry name" value="Phage_Mu_GpJ"/>
</dbReference>
<evidence type="ECO:0008006" key="3">
    <source>
        <dbReference type="Google" id="ProtNLM"/>
    </source>
</evidence>
<proteinExistence type="predicted"/>
<dbReference type="Pfam" id="PF07030">
    <property type="entry name" value="Phage_Mu_Gp36"/>
    <property type="match status" value="1"/>
</dbReference>
<dbReference type="Proteomes" id="UP000515591">
    <property type="component" value="Chromosome"/>
</dbReference>
<organism evidence="1 2">
    <name type="scientific">Metapseudomonas otitidis</name>
    <dbReference type="NCBI Taxonomy" id="319939"/>
    <lineage>
        <taxon>Bacteria</taxon>
        <taxon>Pseudomonadati</taxon>
        <taxon>Pseudomonadota</taxon>
        <taxon>Gammaproteobacteria</taxon>
        <taxon>Pseudomonadales</taxon>
        <taxon>Pseudomonadaceae</taxon>
        <taxon>Metapseudomonas</taxon>
    </lineage>
</organism>
<protein>
    <recommendedName>
        <fullName evidence="3">Mu-like prophage protein gp36</fullName>
    </recommendedName>
</protein>